<protein>
    <submittedName>
        <fullName evidence="1">Uncharacterized protein</fullName>
    </submittedName>
</protein>
<keyword evidence="2" id="KW-1185">Reference proteome</keyword>
<dbReference type="Proteomes" id="UP001060085">
    <property type="component" value="Linkage Group LG04"/>
</dbReference>
<evidence type="ECO:0000313" key="2">
    <source>
        <dbReference type="Proteomes" id="UP001060085"/>
    </source>
</evidence>
<gene>
    <name evidence="1" type="ORF">M9H77_18415</name>
</gene>
<name>A0ACC0B7G0_CATRO</name>
<accession>A0ACC0B7G0</accession>
<reference evidence="2" key="1">
    <citation type="journal article" date="2023" name="Nat. Plants">
        <title>Single-cell RNA sequencing provides a high-resolution roadmap for understanding the multicellular compartmentation of specialized metabolism.</title>
        <authorList>
            <person name="Sun S."/>
            <person name="Shen X."/>
            <person name="Li Y."/>
            <person name="Li Y."/>
            <person name="Wang S."/>
            <person name="Li R."/>
            <person name="Zhang H."/>
            <person name="Shen G."/>
            <person name="Guo B."/>
            <person name="Wei J."/>
            <person name="Xu J."/>
            <person name="St-Pierre B."/>
            <person name="Chen S."/>
            <person name="Sun C."/>
        </authorList>
    </citation>
    <scope>NUCLEOTIDE SEQUENCE [LARGE SCALE GENOMIC DNA]</scope>
</reference>
<dbReference type="EMBL" id="CM044704">
    <property type="protein sequence ID" value="KAI5668562.1"/>
    <property type="molecule type" value="Genomic_DNA"/>
</dbReference>
<organism evidence="1 2">
    <name type="scientific">Catharanthus roseus</name>
    <name type="common">Madagascar periwinkle</name>
    <name type="synonym">Vinca rosea</name>
    <dbReference type="NCBI Taxonomy" id="4058"/>
    <lineage>
        <taxon>Eukaryota</taxon>
        <taxon>Viridiplantae</taxon>
        <taxon>Streptophyta</taxon>
        <taxon>Embryophyta</taxon>
        <taxon>Tracheophyta</taxon>
        <taxon>Spermatophyta</taxon>
        <taxon>Magnoliopsida</taxon>
        <taxon>eudicotyledons</taxon>
        <taxon>Gunneridae</taxon>
        <taxon>Pentapetalae</taxon>
        <taxon>asterids</taxon>
        <taxon>lamiids</taxon>
        <taxon>Gentianales</taxon>
        <taxon>Apocynaceae</taxon>
        <taxon>Rauvolfioideae</taxon>
        <taxon>Vinceae</taxon>
        <taxon>Catharanthinae</taxon>
        <taxon>Catharanthus</taxon>
    </lineage>
</organism>
<sequence length="278" mass="32795">MSCTNSTKQTLKHVIKIYFNVNIAPSCQRSKDTCVKCHRRSVQVLFQTGYTYKWAWYARKFAIERCFSPSIDRFQYCRAVISVDGTHLRGPFKGVLLIESSKSWNWFLKYLREYVVKDRHIDPEKWTLLHDSGHRHRIMTINISEALKSMLKKARVLPLKALVELIFNKLVRYFHQHREEAQNCVHPFSTRIFDEFLQIEMKSKEHKVITYNPREGIYMVRSPIPISGTANNVYTLRMNNTSCNCRKWQTYTLPCSHALAICRENGTRVDTYVPKIYS</sequence>
<proteinExistence type="predicted"/>
<comment type="caution">
    <text evidence="1">The sequence shown here is derived from an EMBL/GenBank/DDBJ whole genome shotgun (WGS) entry which is preliminary data.</text>
</comment>
<evidence type="ECO:0000313" key="1">
    <source>
        <dbReference type="EMBL" id="KAI5668562.1"/>
    </source>
</evidence>